<dbReference type="Proteomes" id="UP000306855">
    <property type="component" value="Unassembled WGS sequence"/>
</dbReference>
<gene>
    <name evidence="1" type="ORF">E5340_00780</name>
</gene>
<sequence>MSELKRIVKAAETFLKIEGATNVIVIATDDDDVSVTTPKDSHVAANLIMFALDDSSELTKEIVKNFLMMGGHLS</sequence>
<dbReference type="EMBL" id="SRYK01000002">
    <property type="protein sequence ID" value="TGY57234.1"/>
    <property type="molecule type" value="Genomic_DNA"/>
</dbReference>
<comment type="caution">
    <text evidence="1">The sequence shown here is derived from an EMBL/GenBank/DDBJ whole genome shotgun (WGS) entry which is preliminary data.</text>
</comment>
<dbReference type="AlphaFoldDB" id="A0A4S2ERU7"/>
<protein>
    <submittedName>
        <fullName evidence="1">Uncharacterized protein</fullName>
    </submittedName>
</protein>
<accession>A0A4S2ERU7</accession>
<name>A0A4S2ERU7_9LACO</name>
<organism evidence="1 2">
    <name type="scientific">Ligilactobacillus murinus</name>
    <dbReference type="NCBI Taxonomy" id="1622"/>
    <lineage>
        <taxon>Bacteria</taxon>
        <taxon>Bacillati</taxon>
        <taxon>Bacillota</taxon>
        <taxon>Bacilli</taxon>
        <taxon>Lactobacillales</taxon>
        <taxon>Lactobacillaceae</taxon>
        <taxon>Ligilactobacillus</taxon>
    </lineage>
</organism>
<evidence type="ECO:0000313" key="1">
    <source>
        <dbReference type="EMBL" id="TGY57234.1"/>
    </source>
</evidence>
<reference evidence="1 2" key="1">
    <citation type="submission" date="2019-04" db="EMBL/GenBank/DDBJ databases">
        <title>Microbes associate with the intestines of laboratory mice.</title>
        <authorList>
            <person name="Navarre W."/>
            <person name="Wong E."/>
            <person name="Huang K."/>
            <person name="Tropini C."/>
            <person name="Ng K."/>
            <person name="Yu B."/>
        </authorList>
    </citation>
    <scope>NUCLEOTIDE SEQUENCE [LARGE SCALE GENOMIC DNA]</scope>
    <source>
        <strain evidence="1 2">NM26_J9</strain>
    </source>
</reference>
<dbReference type="RefSeq" id="WP_135941794.1">
    <property type="nucleotide sequence ID" value="NZ_SRYK01000002.1"/>
</dbReference>
<proteinExistence type="predicted"/>
<evidence type="ECO:0000313" key="2">
    <source>
        <dbReference type="Proteomes" id="UP000306855"/>
    </source>
</evidence>